<dbReference type="GO" id="GO:0052837">
    <property type="term" value="P:thiazole biosynthetic process"/>
    <property type="evidence" value="ECO:0007669"/>
    <property type="project" value="TreeGrafter"/>
</dbReference>
<dbReference type="EMBL" id="CP002100">
    <property type="protein sequence ID" value="ADN51411.1"/>
    <property type="molecule type" value="Genomic_DNA"/>
</dbReference>
<dbReference type="OrthoDB" id="25522at2157"/>
<dbReference type="GO" id="GO:0002937">
    <property type="term" value="P:tRNA 4-thiouridine biosynthesis"/>
    <property type="evidence" value="ECO:0007669"/>
    <property type="project" value="TreeGrafter"/>
</dbReference>
<evidence type="ECO:0000313" key="4">
    <source>
        <dbReference type="Proteomes" id="UP000006681"/>
    </source>
</evidence>
<name>E1QPC3_VULDI</name>
<dbReference type="AlphaFoldDB" id="E1QPC3"/>
<dbReference type="Pfam" id="PF02926">
    <property type="entry name" value="THUMP"/>
    <property type="match status" value="1"/>
</dbReference>
<dbReference type="Proteomes" id="UP000006681">
    <property type="component" value="Chromosome"/>
</dbReference>
<gene>
    <name evidence="3" type="ordered locus">Vdis_2039</name>
</gene>
<dbReference type="SUPFAM" id="SSF143437">
    <property type="entry name" value="THUMP domain-like"/>
    <property type="match status" value="1"/>
</dbReference>
<evidence type="ECO:0000313" key="3">
    <source>
        <dbReference type="EMBL" id="ADN51411.1"/>
    </source>
</evidence>
<dbReference type="PANTHER" id="PTHR43209">
    <property type="entry name" value="TRNA SULFURTRANSFERASE"/>
    <property type="match status" value="1"/>
</dbReference>
<keyword evidence="1" id="KW-0694">RNA-binding</keyword>
<dbReference type="GO" id="GO:0005829">
    <property type="term" value="C:cytosol"/>
    <property type="evidence" value="ECO:0007669"/>
    <property type="project" value="TreeGrafter"/>
</dbReference>
<organism evidence="3 4">
    <name type="scientific">Vulcanisaeta distributa (strain DSM 14429 / JCM 11212 / NBRC 100878 / IC-017)</name>
    <dbReference type="NCBI Taxonomy" id="572478"/>
    <lineage>
        <taxon>Archaea</taxon>
        <taxon>Thermoproteota</taxon>
        <taxon>Thermoprotei</taxon>
        <taxon>Thermoproteales</taxon>
        <taxon>Thermoproteaceae</taxon>
        <taxon>Vulcanisaeta</taxon>
    </lineage>
</organism>
<dbReference type="InterPro" id="IPR050102">
    <property type="entry name" value="tRNA_sulfurtransferase_ThiI"/>
</dbReference>
<dbReference type="PROSITE" id="PS51165">
    <property type="entry name" value="THUMP"/>
    <property type="match status" value="1"/>
</dbReference>
<dbReference type="eggNOG" id="arCOG00038">
    <property type="taxonomic scope" value="Archaea"/>
</dbReference>
<feature type="domain" description="THUMP" evidence="2">
    <location>
        <begin position="45"/>
        <end position="149"/>
    </location>
</feature>
<dbReference type="RefSeq" id="WP_013337136.1">
    <property type="nucleotide sequence ID" value="NC_014537.1"/>
</dbReference>
<dbReference type="KEGG" id="vdi:Vdis_2039"/>
<evidence type="ECO:0000259" key="2">
    <source>
        <dbReference type="PROSITE" id="PS51165"/>
    </source>
</evidence>
<protein>
    <submittedName>
        <fullName evidence="3">THUMP domain protein</fullName>
    </submittedName>
</protein>
<dbReference type="PANTHER" id="PTHR43209:SF1">
    <property type="entry name" value="TRNA SULFURTRANSFERASE"/>
    <property type="match status" value="1"/>
</dbReference>
<proteinExistence type="predicted"/>
<dbReference type="GeneID" id="9752990"/>
<sequence length="321" mass="36218">MRVLVTFEPYARSISPYDLLSRINCGQVIEWGRNKCIVDLGDCGSDALSILRDINYVAHLSIIDQVISRDLNALLAVTKEVLLSLINNRDGTFKVIVKRMDKKYPMTSIELAKKLGEYLAQVAKADLEDPDYIIYVEVREDSFIVAHSTRELFRKRREAIPTDWVDRVVGIVEGPREVYETMDLIQLSHALGIEVRLITSPLLIDRALKALRLGSLPRVKVVGIDEALDDVDIPIVLSMHANYNERKLIEVSREALSKGLRIGLILGNEYDDVSLSLRSRAMYEIRLGPMTGHPMRTTVALAYAISVIYTTWLMSSDASRD</sequence>
<dbReference type="SMART" id="SM00981">
    <property type="entry name" value="THUMP"/>
    <property type="match status" value="1"/>
</dbReference>
<dbReference type="STRING" id="572478.Vdis_2039"/>
<dbReference type="InterPro" id="IPR004114">
    <property type="entry name" value="THUMP_dom"/>
</dbReference>
<dbReference type="HOGENOM" id="CLU_865016_0_0_2"/>
<evidence type="ECO:0000256" key="1">
    <source>
        <dbReference type="PROSITE-ProRule" id="PRU00529"/>
    </source>
</evidence>
<dbReference type="GO" id="GO:0003723">
    <property type="term" value="F:RNA binding"/>
    <property type="evidence" value="ECO:0007669"/>
    <property type="project" value="UniProtKB-UniRule"/>
</dbReference>
<dbReference type="Gene3D" id="3.30.2130.30">
    <property type="match status" value="1"/>
</dbReference>
<reference evidence="3 4" key="1">
    <citation type="journal article" date="2010" name="Stand. Genomic Sci.">
        <title>Complete genome sequence of Vulcanisaeta distributa type strain (IC-017).</title>
        <authorList>
            <person name="Mavromatis K."/>
            <person name="Sikorski J."/>
            <person name="Pabst E."/>
            <person name="Teshima H."/>
            <person name="Lapidus A."/>
            <person name="Lucas S."/>
            <person name="Nolan M."/>
            <person name="Glavina Del Rio T."/>
            <person name="Cheng J.F."/>
            <person name="Bruce D."/>
            <person name="Goodwin L."/>
            <person name="Pitluck S."/>
            <person name="Liolios K."/>
            <person name="Ivanova N."/>
            <person name="Mikhailova N."/>
            <person name="Pati A."/>
            <person name="Chen A."/>
            <person name="Palaniappan K."/>
            <person name="Land M."/>
            <person name="Hauser L."/>
            <person name="Chang Y.J."/>
            <person name="Jeffries C.D."/>
            <person name="Rohde M."/>
            <person name="Spring S."/>
            <person name="Goker M."/>
            <person name="Wirth R."/>
            <person name="Woyke T."/>
            <person name="Bristow J."/>
            <person name="Eisen J.A."/>
            <person name="Markowitz V."/>
            <person name="Hugenholtz P."/>
            <person name="Klenk H.P."/>
            <person name="Kyrpides N.C."/>
        </authorList>
    </citation>
    <scope>NUCLEOTIDE SEQUENCE [LARGE SCALE GENOMIC DNA]</scope>
    <source>
        <strain evidence="4">DSM 14429 / JCM 11212 / NBRC 100878 / IC-017</strain>
    </source>
</reference>
<accession>E1QPC3</accession>
<keyword evidence="4" id="KW-1185">Reference proteome</keyword>
<reference evidence="4" key="2">
    <citation type="journal article" date="2010" name="Stand. Genomic Sci.">
        <title>Complete genome sequence of Vulcanisaeta distributa type strain (IC-017T).</title>
        <authorList>
            <person name="Mavromatis K."/>
            <person name="Sikorski J."/>
            <person name="Pabst E."/>
            <person name="Teshima H."/>
            <person name="Lapidus A."/>
            <person name="Lucas S."/>
            <person name="Nolan M."/>
            <person name="Glavina Del Rio T."/>
            <person name="Cheng J."/>
            <person name="Bruce D."/>
            <person name="Goodwin L."/>
            <person name="Pitluck S."/>
            <person name="Liolios K."/>
            <person name="Ivanova N."/>
            <person name="Mikhailova N."/>
            <person name="Pati A."/>
            <person name="Chen A."/>
            <person name="Palaniappan K."/>
            <person name="Land M."/>
            <person name="Hauser L."/>
            <person name="Chang Y."/>
            <person name="Jeffries C."/>
            <person name="Rohde M."/>
            <person name="Spring S."/>
            <person name="Goker M."/>
            <person name="Wirth R."/>
            <person name="Woyke T."/>
            <person name="Bristow J."/>
            <person name="Eisen J."/>
            <person name="Markowitz V."/>
            <person name="Hugenholtz P."/>
            <person name="Klenk H."/>
            <person name="Kyrpides N."/>
        </authorList>
    </citation>
    <scope>NUCLEOTIDE SEQUENCE [LARGE SCALE GENOMIC DNA]</scope>
    <source>
        <strain evidence="4">DSM 14429 / JCM 11212 / NBRC 100878 / IC-017</strain>
    </source>
</reference>